<dbReference type="Pfam" id="PF00248">
    <property type="entry name" value="Aldo_ket_red"/>
    <property type="match status" value="1"/>
</dbReference>
<dbReference type="PANTHER" id="PTHR43638">
    <property type="entry name" value="OXIDOREDUCTASE, ALDO/KETO REDUCTASE FAMILY PROTEIN"/>
    <property type="match status" value="1"/>
</dbReference>
<dbReference type="PANTHER" id="PTHR43638:SF3">
    <property type="entry name" value="ALDEHYDE REDUCTASE"/>
    <property type="match status" value="1"/>
</dbReference>
<dbReference type="Gene3D" id="3.20.20.100">
    <property type="entry name" value="NADP-dependent oxidoreductase domain"/>
    <property type="match status" value="1"/>
</dbReference>
<dbReference type="GO" id="GO:0016491">
    <property type="term" value="F:oxidoreductase activity"/>
    <property type="evidence" value="ECO:0007669"/>
    <property type="project" value="UniProtKB-KW"/>
</dbReference>
<reference evidence="2 3" key="1">
    <citation type="journal article" date="2004" name="Proc. Natl. Acad. Sci. U.S.A.">
        <title>Genome sequence of Picrophilus torridus and its implications for life around pH 0.</title>
        <authorList>
            <person name="Futterer O."/>
            <person name="Angelov A."/>
            <person name="Liesegang H."/>
            <person name="Gottschalk G."/>
            <person name="Schleper C."/>
            <person name="Schepers B."/>
            <person name="Dock C."/>
            <person name="Antranikian G."/>
            <person name="Liebl W."/>
        </authorList>
    </citation>
    <scope>NUCLEOTIDE SEQUENCE [LARGE SCALE GENOMIC DNA]</scope>
    <source>
        <strain evidence="3">ATCC 700027 / DSM 9790 / JCM 10055 / NBRC 100828</strain>
    </source>
</reference>
<dbReference type="InterPro" id="IPR023210">
    <property type="entry name" value="NADP_OxRdtase_dom"/>
</dbReference>
<dbReference type="GeneID" id="2845077"/>
<dbReference type="PaxDb" id="263820-PTO0728"/>
<dbReference type="HOGENOM" id="CLU_023205_2_3_2"/>
<evidence type="ECO:0000313" key="3">
    <source>
        <dbReference type="Proteomes" id="UP000000438"/>
    </source>
</evidence>
<dbReference type="PRINTS" id="PR00069">
    <property type="entry name" value="ALDKETRDTASE"/>
</dbReference>
<dbReference type="Proteomes" id="UP000000438">
    <property type="component" value="Chromosome"/>
</dbReference>
<proteinExistence type="predicted"/>
<dbReference type="STRING" id="263820.PTO0728"/>
<evidence type="ECO:0000259" key="1">
    <source>
        <dbReference type="Pfam" id="PF00248"/>
    </source>
</evidence>
<gene>
    <name evidence="2" type="ordered locus">PTO0728</name>
</gene>
<dbReference type="eggNOG" id="arCOG01619">
    <property type="taxonomic scope" value="Archaea"/>
</dbReference>
<dbReference type="EC" id="1.1.1.-" evidence="2"/>
<dbReference type="SUPFAM" id="SSF51430">
    <property type="entry name" value="NAD(P)-linked oxidoreductase"/>
    <property type="match status" value="1"/>
</dbReference>
<dbReference type="PIRSF" id="PIRSF000097">
    <property type="entry name" value="AKR"/>
    <property type="match status" value="1"/>
</dbReference>
<protein>
    <submittedName>
        <fullName evidence="2">2,5-diketo-D-gluconic acid reductase</fullName>
        <ecNumber evidence="2">1.1.1.-</ecNumber>
    </submittedName>
</protein>
<dbReference type="PROSITE" id="PS00062">
    <property type="entry name" value="ALDOKETO_REDUCTASE_2"/>
    <property type="match status" value="1"/>
</dbReference>
<sequence>MEFYLGKTGERISSIGIGTWQMKSNDQSIMAIRAGLDAGSNFVDTAEAYRNEAMVGRAIESREVFIATKVFPNHFKYDSLIRACENSLKRLNVKTIDLYQLHWPNRHVDIKETMKAMEHLVDTGMIRYIGVSNFNVNELKSAMSAMSKYEIVSNQVEYNPLVRYIEPEISEFCRKNSISIIAYSPLMHGHDIDPISKDESPFNIIANKRNATVRQVILAWILSKNFFAIPKSNVPEHVIENVKSMNINLSSEETSMIDHYVSRFNKKSLKERYGNIISFVSRF</sequence>
<dbReference type="CDD" id="cd19072">
    <property type="entry name" value="AKR_AKR3F1-like"/>
    <property type="match status" value="1"/>
</dbReference>
<keyword evidence="2" id="KW-0560">Oxidoreductase</keyword>
<name>Q6L139_PICTO</name>
<dbReference type="AlphaFoldDB" id="Q6L139"/>
<dbReference type="InParanoid" id="Q6L139"/>
<dbReference type="InterPro" id="IPR020471">
    <property type="entry name" value="AKR"/>
</dbReference>
<feature type="domain" description="NADP-dependent oxidoreductase" evidence="1">
    <location>
        <begin position="15"/>
        <end position="259"/>
    </location>
</feature>
<dbReference type="EMBL" id="AE017261">
    <property type="protein sequence ID" value="AAT43313.1"/>
    <property type="molecule type" value="Genomic_DNA"/>
</dbReference>
<organism evidence="2 3">
    <name type="scientific">Picrophilus torridus (strain ATCC 700027 / DSM 9790 / JCM 10055 / NBRC 100828 / KAW 2/3)</name>
    <dbReference type="NCBI Taxonomy" id="1122961"/>
    <lineage>
        <taxon>Archaea</taxon>
        <taxon>Methanobacteriati</taxon>
        <taxon>Thermoplasmatota</taxon>
        <taxon>Thermoplasmata</taxon>
        <taxon>Thermoplasmatales</taxon>
        <taxon>Picrophilaceae</taxon>
        <taxon>Picrophilus</taxon>
    </lineage>
</organism>
<dbReference type="KEGG" id="pto:PTO0728"/>
<dbReference type="InterPro" id="IPR018170">
    <property type="entry name" value="Aldo/ket_reductase_CS"/>
</dbReference>
<dbReference type="RefSeq" id="WP_011177529.1">
    <property type="nucleotide sequence ID" value="NC_005877.1"/>
</dbReference>
<evidence type="ECO:0000313" key="2">
    <source>
        <dbReference type="EMBL" id="AAT43313.1"/>
    </source>
</evidence>
<accession>Q6L139</accession>
<dbReference type="OrthoDB" id="275427at2157"/>
<dbReference type="InterPro" id="IPR036812">
    <property type="entry name" value="NAD(P)_OxRdtase_dom_sf"/>
</dbReference>